<dbReference type="Proteomes" id="UP000298493">
    <property type="component" value="Unassembled WGS sequence"/>
</dbReference>
<dbReference type="AlphaFoldDB" id="A0A4Z1P0B4"/>
<protein>
    <recommendedName>
        <fullName evidence="2">DUF7053 domain-containing protein</fullName>
    </recommendedName>
</protein>
<evidence type="ECO:0000256" key="1">
    <source>
        <dbReference type="SAM" id="MobiDB-lite"/>
    </source>
</evidence>
<dbReference type="InterPro" id="IPR055481">
    <property type="entry name" value="DUF7053"/>
</dbReference>
<dbReference type="STRING" id="86259.A0A4Z1P0B4"/>
<dbReference type="PANTHER" id="PTHR38117:SF2">
    <property type="entry name" value="NACHT AND WD40 DOMAIN PROTEIN"/>
    <property type="match status" value="1"/>
</dbReference>
<organism evidence="3 4">
    <name type="scientific">Venturia nashicola</name>
    <dbReference type="NCBI Taxonomy" id="86259"/>
    <lineage>
        <taxon>Eukaryota</taxon>
        <taxon>Fungi</taxon>
        <taxon>Dikarya</taxon>
        <taxon>Ascomycota</taxon>
        <taxon>Pezizomycotina</taxon>
        <taxon>Dothideomycetes</taxon>
        <taxon>Pleosporomycetidae</taxon>
        <taxon>Venturiales</taxon>
        <taxon>Venturiaceae</taxon>
        <taxon>Venturia</taxon>
    </lineage>
</organism>
<feature type="domain" description="DUF7053" evidence="2">
    <location>
        <begin position="2"/>
        <end position="167"/>
    </location>
</feature>
<feature type="compositionally biased region" description="Polar residues" evidence="1">
    <location>
        <begin position="231"/>
        <end position="253"/>
    </location>
</feature>
<evidence type="ECO:0000313" key="3">
    <source>
        <dbReference type="EMBL" id="TID20648.1"/>
    </source>
</evidence>
<keyword evidence="4" id="KW-1185">Reference proteome</keyword>
<proteinExistence type="predicted"/>
<feature type="compositionally biased region" description="Polar residues" evidence="1">
    <location>
        <begin position="197"/>
        <end position="219"/>
    </location>
</feature>
<feature type="region of interest" description="Disordered" evidence="1">
    <location>
        <begin position="173"/>
        <end position="321"/>
    </location>
</feature>
<gene>
    <name evidence="3" type="ORF">E6O75_ATG05412</name>
</gene>
<accession>A0A4Z1P0B4</accession>
<feature type="compositionally biased region" description="Polar residues" evidence="1">
    <location>
        <begin position="278"/>
        <end position="290"/>
    </location>
</feature>
<evidence type="ECO:0000313" key="4">
    <source>
        <dbReference type="Proteomes" id="UP000298493"/>
    </source>
</evidence>
<comment type="caution">
    <text evidence="3">The sequence shown here is derived from an EMBL/GenBank/DDBJ whole genome shotgun (WGS) entry which is preliminary data.</text>
</comment>
<dbReference type="EMBL" id="SNSC02000010">
    <property type="protein sequence ID" value="TID20648.1"/>
    <property type="molecule type" value="Genomic_DNA"/>
</dbReference>
<dbReference type="Pfam" id="PF23155">
    <property type="entry name" value="DUF7053"/>
    <property type="match status" value="1"/>
</dbReference>
<evidence type="ECO:0000259" key="2">
    <source>
        <dbReference type="Pfam" id="PF23155"/>
    </source>
</evidence>
<dbReference type="PANTHER" id="PTHR38117">
    <property type="entry name" value="NACHT AND WD40 DOMAIN PROTEIN"/>
    <property type="match status" value="1"/>
</dbReference>
<feature type="compositionally biased region" description="Low complexity" evidence="1">
    <location>
        <begin position="254"/>
        <end position="273"/>
    </location>
</feature>
<name>A0A4Z1P0B4_9PEZI</name>
<dbReference type="OrthoDB" id="3246050at2759"/>
<reference evidence="3 4" key="1">
    <citation type="submission" date="2019-04" db="EMBL/GenBank/DDBJ databases">
        <title>High contiguity whole genome sequence and gene annotation resource for two Venturia nashicola isolates.</title>
        <authorList>
            <person name="Prokchorchik M."/>
            <person name="Won K."/>
            <person name="Lee Y."/>
            <person name="Choi E.D."/>
            <person name="Segonzac C."/>
            <person name="Sohn K.H."/>
        </authorList>
    </citation>
    <scope>NUCLEOTIDE SEQUENCE [LARGE SCALE GENOMIC DNA]</scope>
    <source>
        <strain evidence="3 4">PRI2</strain>
    </source>
</reference>
<sequence>MSKRTHFTTITPLPPGVTRASVLETLRNHFEMIDLNPLVIERKRQDKAPPFAGPEEYHATWYRITDNIKGLPGTTTYHGCFHDLADGLQTHVYAPAGLDIRGKWQLGGTLPGEPTQTAELGLNIPKQGLYLREDVDMKCNFLLTSFVKKTLKKSHATLVARLLEKANLREAASSDSRIEAWRSQTGSDAGSDVGSVYGSNRYNAAVPSTRQSMASSTTPPLRGHSPGQPDATYQSHNHQDPRQSQYLQHQCQDSFNQIPNQNQQPRQEQNSSPYPTPVSYSNRPQTQPSELGSGFHPPAEARPIELPAQIPSQNGPAELAG</sequence>